<dbReference type="AlphaFoldDB" id="A0A2W5K7H6"/>
<proteinExistence type="inferred from homology"/>
<evidence type="ECO:0000256" key="3">
    <source>
        <dbReference type="ARBA" id="ARBA00022679"/>
    </source>
</evidence>
<protein>
    <recommendedName>
        <fullName evidence="4">Glycosyltransferase 2-like domain-containing protein</fullName>
    </recommendedName>
</protein>
<dbReference type="Gene3D" id="3.90.550.10">
    <property type="entry name" value="Spore Coat Polysaccharide Biosynthesis Protein SpsA, Chain A"/>
    <property type="match status" value="1"/>
</dbReference>
<evidence type="ECO:0000313" key="6">
    <source>
        <dbReference type="Proteomes" id="UP000249577"/>
    </source>
</evidence>
<dbReference type="PANTHER" id="PTHR43179:SF12">
    <property type="entry name" value="GALACTOFURANOSYLTRANSFERASE GLFT2"/>
    <property type="match status" value="1"/>
</dbReference>
<keyword evidence="2" id="KW-0328">Glycosyltransferase</keyword>
<dbReference type="Pfam" id="PF00535">
    <property type="entry name" value="Glycos_transf_2"/>
    <property type="match status" value="1"/>
</dbReference>
<dbReference type="Proteomes" id="UP000249577">
    <property type="component" value="Unassembled WGS sequence"/>
</dbReference>
<dbReference type="InterPro" id="IPR001173">
    <property type="entry name" value="Glyco_trans_2-like"/>
</dbReference>
<keyword evidence="3" id="KW-0808">Transferase</keyword>
<dbReference type="InterPro" id="IPR029044">
    <property type="entry name" value="Nucleotide-diphossugar_trans"/>
</dbReference>
<dbReference type="PANTHER" id="PTHR43179">
    <property type="entry name" value="RHAMNOSYLTRANSFERASE WBBL"/>
    <property type="match status" value="1"/>
</dbReference>
<comment type="caution">
    <text evidence="5">The sequence shown here is derived from an EMBL/GenBank/DDBJ whole genome shotgun (WGS) entry which is preliminary data.</text>
</comment>
<organism evidence="5 6">
    <name type="scientific">Ancylobacter novellus</name>
    <name type="common">Thiobacillus novellus</name>
    <dbReference type="NCBI Taxonomy" id="921"/>
    <lineage>
        <taxon>Bacteria</taxon>
        <taxon>Pseudomonadati</taxon>
        <taxon>Pseudomonadota</taxon>
        <taxon>Alphaproteobacteria</taxon>
        <taxon>Hyphomicrobiales</taxon>
        <taxon>Xanthobacteraceae</taxon>
        <taxon>Ancylobacter</taxon>
    </lineage>
</organism>
<evidence type="ECO:0000259" key="4">
    <source>
        <dbReference type="Pfam" id="PF00535"/>
    </source>
</evidence>
<reference evidence="5 6" key="1">
    <citation type="submission" date="2017-08" db="EMBL/GenBank/DDBJ databases">
        <title>Infants hospitalized years apart are colonized by the same room-sourced microbial strains.</title>
        <authorList>
            <person name="Brooks B."/>
            <person name="Olm M.R."/>
            <person name="Firek B.A."/>
            <person name="Baker R."/>
            <person name="Thomas B.C."/>
            <person name="Morowitz M.J."/>
            <person name="Banfield J.F."/>
        </authorList>
    </citation>
    <scope>NUCLEOTIDE SEQUENCE [LARGE SCALE GENOMIC DNA]</scope>
    <source>
        <strain evidence="5">S2_005_003_R2_43</strain>
    </source>
</reference>
<dbReference type="EMBL" id="QFPN01000010">
    <property type="protein sequence ID" value="PZQ11919.1"/>
    <property type="molecule type" value="Genomic_DNA"/>
</dbReference>
<gene>
    <name evidence="5" type="ORF">DI565_17210</name>
</gene>
<comment type="similarity">
    <text evidence="1">Belongs to the glycosyltransferase 2 family.</text>
</comment>
<accession>A0A2W5K7H6</accession>
<name>A0A2W5K7H6_ANCNO</name>
<dbReference type="GO" id="GO:0016757">
    <property type="term" value="F:glycosyltransferase activity"/>
    <property type="evidence" value="ECO:0007669"/>
    <property type="project" value="UniProtKB-KW"/>
</dbReference>
<feature type="domain" description="Glycosyltransferase 2-like" evidence="4">
    <location>
        <begin position="7"/>
        <end position="180"/>
    </location>
</feature>
<sequence>MATDVAIVICTYLRPGPLARALRSIFAMRRPEGLDVVAVVVDNDPKAEARAVVDALRPDSPYLLRYVEAGPPNISVARNAGLAAAADADVVAFLDDDQEADAGWLEAVVAGLSALPQDVLFGRVAPRFEAPERASPAIRNLFSREVAGPAGTELYAMGPAKTPGITLGTCNSIFRRRALEGGLAFDPAFGDAGGEDYDLFCRLQARGLRFGWLPDAVAVEDVPAARCDGAYLRRRLYAGGQAYAAAVAGASRSPQLERWTIRVKAAVQAGLLAASGPAQALRGSDARADYGFRWAGVLGKLSFGGLYPVYREGDRRPS</sequence>
<dbReference type="SUPFAM" id="SSF53448">
    <property type="entry name" value="Nucleotide-diphospho-sugar transferases"/>
    <property type="match status" value="1"/>
</dbReference>
<evidence type="ECO:0000313" key="5">
    <source>
        <dbReference type="EMBL" id="PZQ11919.1"/>
    </source>
</evidence>
<evidence type="ECO:0000256" key="1">
    <source>
        <dbReference type="ARBA" id="ARBA00006739"/>
    </source>
</evidence>
<evidence type="ECO:0000256" key="2">
    <source>
        <dbReference type="ARBA" id="ARBA00022676"/>
    </source>
</evidence>